<feature type="compositionally biased region" description="Basic and acidic residues" evidence="1">
    <location>
        <begin position="1"/>
        <end position="10"/>
    </location>
</feature>
<keyword evidence="3" id="KW-0804">Transcription</keyword>
<accession>A0ABX0JF13</accession>
<proteinExistence type="predicted"/>
<comment type="caution">
    <text evidence="3">The sequence shown here is derived from an EMBL/GenBank/DDBJ whole genome shotgun (WGS) entry which is preliminary data.</text>
</comment>
<protein>
    <submittedName>
        <fullName evidence="3">DNA-directed RNA polymerase subunit beta</fullName>
    </submittedName>
</protein>
<dbReference type="InterPro" id="IPR024596">
    <property type="entry name" value="RNApol_su_b/EpuA"/>
</dbReference>
<keyword evidence="2" id="KW-0472">Membrane</keyword>
<dbReference type="Proteomes" id="UP001165962">
    <property type="component" value="Unassembled WGS sequence"/>
</dbReference>
<name>A0ABX0JF13_9BACL</name>
<dbReference type="EMBL" id="JAAOIW010000014">
    <property type="protein sequence ID" value="NHN33844.1"/>
    <property type="molecule type" value="Genomic_DNA"/>
</dbReference>
<evidence type="ECO:0000313" key="4">
    <source>
        <dbReference type="Proteomes" id="UP001165962"/>
    </source>
</evidence>
<evidence type="ECO:0000256" key="2">
    <source>
        <dbReference type="SAM" id="Phobius"/>
    </source>
</evidence>
<dbReference type="Pfam" id="PF11772">
    <property type="entry name" value="EpuA"/>
    <property type="match status" value="1"/>
</dbReference>
<feature type="region of interest" description="Disordered" evidence="1">
    <location>
        <begin position="1"/>
        <end position="27"/>
    </location>
</feature>
<organism evidence="3 4">
    <name type="scientific">Paenibacillus agricola</name>
    <dbReference type="NCBI Taxonomy" id="2716264"/>
    <lineage>
        <taxon>Bacteria</taxon>
        <taxon>Bacillati</taxon>
        <taxon>Bacillota</taxon>
        <taxon>Bacilli</taxon>
        <taxon>Bacillales</taxon>
        <taxon>Paenibacillaceae</taxon>
        <taxon>Paenibacillus</taxon>
    </lineage>
</organism>
<gene>
    <name evidence="3" type="ORF">G9U52_28915</name>
</gene>
<sequence length="85" mass="9647">MAETNDDKAPASEPVPVPVPKKKAPRKRRRWIGIVLQWIGIPVLCVIALAAGLVIGYVYIGKQPMEDVYEIETWRHLYDLVFSET</sequence>
<dbReference type="RefSeq" id="WP_166154204.1">
    <property type="nucleotide sequence ID" value="NZ_JAAOIW010000014.1"/>
</dbReference>
<keyword evidence="4" id="KW-1185">Reference proteome</keyword>
<keyword evidence="3" id="KW-0240">DNA-directed RNA polymerase</keyword>
<keyword evidence="2" id="KW-1133">Transmembrane helix</keyword>
<reference evidence="3" key="1">
    <citation type="submission" date="2020-03" db="EMBL/GenBank/DDBJ databases">
        <title>Draft sequencing of Paenibacilllus sp. S3N08.</title>
        <authorList>
            <person name="Kim D.-U."/>
        </authorList>
    </citation>
    <scope>NUCLEOTIDE SEQUENCE</scope>
    <source>
        <strain evidence="3">S3N08</strain>
    </source>
</reference>
<feature type="transmembrane region" description="Helical" evidence="2">
    <location>
        <begin position="31"/>
        <end position="60"/>
    </location>
</feature>
<dbReference type="GO" id="GO:0000428">
    <property type="term" value="C:DNA-directed RNA polymerase complex"/>
    <property type="evidence" value="ECO:0007669"/>
    <property type="project" value="UniProtKB-KW"/>
</dbReference>
<evidence type="ECO:0000313" key="3">
    <source>
        <dbReference type="EMBL" id="NHN33844.1"/>
    </source>
</evidence>
<evidence type="ECO:0000256" key="1">
    <source>
        <dbReference type="SAM" id="MobiDB-lite"/>
    </source>
</evidence>
<keyword evidence="2" id="KW-0812">Transmembrane</keyword>